<comment type="subcellular location">
    <subcellularLocation>
        <location evidence="1">Nucleus</location>
    </subcellularLocation>
</comment>
<reference evidence="8 9" key="1">
    <citation type="submission" date="2018-06" db="EMBL/GenBank/DDBJ databases">
        <title>Whole genome sequencing of Candida tropicalis (genome annotated by CSBL at Korea University).</title>
        <authorList>
            <person name="Ahn J."/>
        </authorList>
    </citation>
    <scope>NUCLEOTIDE SEQUENCE [LARGE SCALE GENOMIC DNA]</scope>
    <source>
        <strain evidence="8 9">ATCC 20962</strain>
    </source>
</reference>
<dbReference type="AlphaFoldDB" id="A0A367XSG1"/>
<sequence length="218" mass="24929">MPPSTSSEHRTPSSKLALKGSSKIVCDYFEFALNAILYQRGIYPQEDFVTVRKYDLPMVISDDYEVQQYVKNIMKQIKKWVYGSQINKFVIVIVSKSDLETIERWEFNVETKDAEEGEHEGGEEGVASEKPRLEIQKEIRAIIRQITSLVSYLPVLKDDEYTFNVLVYTDPTTTIPIEWSDTQGDGRILSGDNVDNVAFTSFSTDIHKVGTSVSYKYE</sequence>
<evidence type="ECO:0000256" key="3">
    <source>
        <dbReference type="ARBA" id="ARBA00022618"/>
    </source>
</evidence>
<feature type="domain" description="HORMA" evidence="7">
    <location>
        <begin position="19"/>
        <end position="213"/>
    </location>
</feature>
<dbReference type="GO" id="GO:0005654">
    <property type="term" value="C:nucleoplasm"/>
    <property type="evidence" value="ECO:0007669"/>
    <property type="project" value="TreeGrafter"/>
</dbReference>
<dbReference type="InterPro" id="IPR036570">
    <property type="entry name" value="HORMA_dom_sf"/>
</dbReference>
<dbReference type="Gene3D" id="3.30.900.10">
    <property type="entry name" value="HORMA domain"/>
    <property type="match status" value="1"/>
</dbReference>
<dbReference type="PANTHER" id="PTHR11842:SF11">
    <property type="entry name" value="MITOTIC SPINDLE ASSEMBLY CHECKPOINT PROTEIN MAD2A"/>
    <property type="match status" value="1"/>
</dbReference>
<dbReference type="EMBL" id="QLNQ01000029">
    <property type="protein sequence ID" value="RCK56548.1"/>
    <property type="molecule type" value="Genomic_DNA"/>
</dbReference>
<evidence type="ECO:0000256" key="1">
    <source>
        <dbReference type="ARBA" id="ARBA00004123"/>
    </source>
</evidence>
<dbReference type="STRING" id="5486.A0A367XSG1"/>
<evidence type="ECO:0000256" key="5">
    <source>
        <dbReference type="ARBA" id="ARBA00023242"/>
    </source>
</evidence>
<comment type="similarity">
    <text evidence="2">Belongs to the MAD2 family.</text>
</comment>
<keyword evidence="5" id="KW-0539">Nucleus</keyword>
<evidence type="ECO:0000259" key="7">
    <source>
        <dbReference type="PROSITE" id="PS50815"/>
    </source>
</evidence>
<evidence type="ECO:0000313" key="9">
    <source>
        <dbReference type="Proteomes" id="UP000253472"/>
    </source>
</evidence>
<proteinExistence type="inferred from homology"/>
<accession>A0A367XSG1</accession>
<evidence type="ECO:0000256" key="4">
    <source>
        <dbReference type="ARBA" id="ARBA00022776"/>
    </source>
</evidence>
<evidence type="ECO:0000256" key="2">
    <source>
        <dbReference type="ARBA" id="ARBA00010348"/>
    </source>
</evidence>
<dbReference type="GO" id="GO:0000776">
    <property type="term" value="C:kinetochore"/>
    <property type="evidence" value="ECO:0007669"/>
    <property type="project" value="TreeGrafter"/>
</dbReference>
<evidence type="ECO:0000256" key="6">
    <source>
        <dbReference type="ARBA" id="ARBA00023306"/>
    </source>
</evidence>
<keyword evidence="6" id="KW-0131">Cell cycle</keyword>
<keyword evidence="3" id="KW-0132">Cell division</keyword>
<dbReference type="PROSITE" id="PS50815">
    <property type="entry name" value="HORMA"/>
    <property type="match status" value="1"/>
</dbReference>
<keyword evidence="9" id="KW-1185">Reference proteome</keyword>
<dbReference type="Pfam" id="PF02301">
    <property type="entry name" value="HORMA"/>
    <property type="match status" value="1"/>
</dbReference>
<dbReference type="Proteomes" id="UP000253472">
    <property type="component" value="Unassembled WGS sequence"/>
</dbReference>
<dbReference type="GO" id="GO:0007094">
    <property type="term" value="P:mitotic spindle assembly checkpoint signaling"/>
    <property type="evidence" value="ECO:0007669"/>
    <property type="project" value="TreeGrafter"/>
</dbReference>
<gene>
    <name evidence="8" type="primary">MAD2_0</name>
    <name evidence="8" type="ORF">Cantr_05347</name>
</gene>
<dbReference type="SUPFAM" id="SSF56019">
    <property type="entry name" value="The spindle assembly checkpoint protein mad2"/>
    <property type="match status" value="1"/>
</dbReference>
<comment type="caution">
    <text evidence="8">The sequence shown here is derived from an EMBL/GenBank/DDBJ whole genome shotgun (WGS) entry which is preliminary data.</text>
</comment>
<keyword evidence="4" id="KW-0498">Mitosis</keyword>
<dbReference type="OrthoDB" id="1806at2759"/>
<dbReference type="InterPro" id="IPR003511">
    <property type="entry name" value="HORMA_dom"/>
</dbReference>
<organism evidence="8 9">
    <name type="scientific">Candida viswanathii</name>
    <dbReference type="NCBI Taxonomy" id="5486"/>
    <lineage>
        <taxon>Eukaryota</taxon>
        <taxon>Fungi</taxon>
        <taxon>Dikarya</taxon>
        <taxon>Ascomycota</taxon>
        <taxon>Saccharomycotina</taxon>
        <taxon>Pichiomycetes</taxon>
        <taxon>Debaryomycetaceae</taxon>
        <taxon>Candida/Lodderomyces clade</taxon>
        <taxon>Candida</taxon>
    </lineage>
</organism>
<evidence type="ECO:0000313" key="8">
    <source>
        <dbReference type="EMBL" id="RCK56548.1"/>
    </source>
</evidence>
<dbReference type="InterPro" id="IPR045091">
    <property type="entry name" value="Mad2-like"/>
</dbReference>
<dbReference type="PANTHER" id="PTHR11842">
    <property type="entry name" value="MITOTIC SPINDLE ASSEMBLY CHECKPOINT PROTEIN MAD2"/>
    <property type="match status" value="1"/>
</dbReference>
<dbReference type="GO" id="GO:0051301">
    <property type="term" value="P:cell division"/>
    <property type="evidence" value="ECO:0007669"/>
    <property type="project" value="UniProtKB-KW"/>
</dbReference>
<protein>
    <submittedName>
        <fullName evidence="8">Spindle assembly checkpoint component MAD2</fullName>
    </submittedName>
</protein>
<dbReference type="GO" id="GO:0005737">
    <property type="term" value="C:cytoplasm"/>
    <property type="evidence" value="ECO:0007669"/>
    <property type="project" value="TreeGrafter"/>
</dbReference>
<name>A0A367XSG1_9ASCO</name>